<proteinExistence type="predicted"/>
<keyword evidence="2" id="KW-1185">Reference proteome</keyword>
<dbReference type="InParanoid" id="A0A194WX63"/>
<dbReference type="AlphaFoldDB" id="A0A194WX63"/>
<organism evidence="1 2">
    <name type="scientific">Mollisia scopiformis</name>
    <name type="common">Conifer needle endophyte fungus</name>
    <name type="synonym">Phialocephala scopiformis</name>
    <dbReference type="NCBI Taxonomy" id="149040"/>
    <lineage>
        <taxon>Eukaryota</taxon>
        <taxon>Fungi</taxon>
        <taxon>Dikarya</taxon>
        <taxon>Ascomycota</taxon>
        <taxon>Pezizomycotina</taxon>
        <taxon>Leotiomycetes</taxon>
        <taxon>Helotiales</taxon>
        <taxon>Mollisiaceae</taxon>
        <taxon>Mollisia</taxon>
    </lineage>
</organism>
<gene>
    <name evidence="1" type="ORF">LY89DRAFT_210230</name>
</gene>
<accession>A0A194WX63</accession>
<name>A0A194WX63_MOLSC</name>
<dbReference type="KEGG" id="psco:LY89DRAFT_210230"/>
<sequence length="174" mass="19813">MISSSLGNKDMINAVGDLLGENRDTIEENTTPENVVQEIEAGLASKRVPTERVIQAFQVENPIQPREVKKRLYEHFEDYFRGNCHRRKFAFHERLRHTPNPGLEIVGSGSIGFPLDDDDITKIKAASKSLSTESPISSLRTLWEVPKDMWQTKKSCLAESTQVVRCQSYPRIRN</sequence>
<dbReference type="Proteomes" id="UP000070700">
    <property type="component" value="Unassembled WGS sequence"/>
</dbReference>
<reference evidence="1 2" key="1">
    <citation type="submission" date="2015-10" db="EMBL/GenBank/DDBJ databases">
        <title>Full genome of DAOMC 229536 Phialocephala scopiformis, a fungal endophyte of spruce producing the potent anti-insectan compound rugulosin.</title>
        <authorList>
            <consortium name="DOE Joint Genome Institute"/>
            <person name="Walker A.K."/>
            <person name="Frasz S.L."/>
            <person name="Seifert K.A."/>
            <person name="Miller J.D."/>
            <person name="Mondo S.J."/>
            <person name="Labutti K."/>
            <person name="Lipzen A."/>
            <person name="Dockter R."/>
            <person name="Kennedy M."/>
            <person name="Grigoriev I.V."/>
            <person name="Spatafora J.W."/>
        </authorList>
    </citation>
    <scope>NUCLEOTIDE SEQUENCE [LARGE SCALE GENOMIC DNA]</scope>
    <source>
        <strain evidence="1 2">CBS 120377</strain>
    </source>
</reference>
<evidence type="ECO:0000313" key="1">
    <source>
        <dbReference type="EMBL" id="KUJ12576.1"/>
    </source>
</evidence>
<protein>
    <submittedName>
        <fullName evidence="1">Uncharacterized protein</fullName>
    </submittedName>
</protein>
<evidence type="ECO:0000313" key="2">
    <source>
        <dbReference type="Proteomes" id="UP000070700"/>
    </source>
</evidence>
<dbReference type="GeneID" id="28815591"/>
<dbReference type="EMBL" id="KQ947424">
    <property type="protein sequence ID" value="KUJ12576.1"/>
    <property type="molecule type" value="Genomic_DNA"/>
</dbReference>
<dbReference type="RefSeq" id="XP_018066931.1">
    <property type="nucleotide sequence ID" value="XM_018205865.1"/>
</dbReference>